<feature type="transmembrane region" description="Helical" evidence="9">
    <location>
        <begin position="663"/>
        <end position="684"/>
    </location>
</feature>
<dbReference type="PANTHER" id="PTHR48041">
    <property type="entry name" value="ABC TRANSPORTER G FAMILY MEMBER 28"/>
    <property type="match status" value="1"/>
</dbReference>
<evidence type="ECO:0000256" key="3">
    <source>
        <dbReference type="ARBA" id="ARBA00022692"/>
    </source>
</evidence>
<keyword evidence="3 9" id="KW-0812">Transmembrane</keyword>
<dbReference type="Pfam" id="PF01061">
    <property type="entry name" value="ABC2_membrane"/>
    <property type="match status" value="2"/>
</dbReference>
<keyword evidence="4" id="KW-0547">Nucleotide-binding</keyword>
<feature type="transmembrane region" description="Helical" evidence="9">
    <location>
        <begin position="1134"/>
        <end position="1164"/>
    </location>
</feature>
<dbReference type="GO" id="GO:0140359">
    <property type="term" value="F:ABC-type transporter activity"/>
    <property type="evidence" value="ECO:0007669"/>
    <property type="project" value="InterPro"/>
</dbReference>
<feature type="region of interest" description="Disordered" evidence="8">
    <location>
        <begin position="380"/>
        <end position="405"/>
    </location>
</feature>
<dbReference type="InterPro" id="IPR003593">
    <property type="entry name" value="AAA+_ATPase"/>
</dbReference>
<evidence type="ECO:0000259" key="10">
    <source>
        <dbReference type="PROSITE" id="PS50893"/>
    </source>
</evidence>
<dbReference type="SMART" id="SM00382">
    <property type="entry name" value="AAA"/>
    <property type="match status" value="2"/>
</dbReference>
<feature type="domain" description="ABC transporter" evidence="10">
    <location>
        <begin position="76"/>
        <end position="336"/>
    </location>
</feature>
<dbReference type="Proteomes" id="UP001056012">
    <property type="component" value="Chromosome 2"/>
</dbReference>
<dbReference type="InterPro" id="IPR027417">
    <property type="entry name" value="P-loop_NTPase"/>
</dbReference>
<evidence type="ECO:0000256" key="1">
    <source>
        <dbReference type="ARBA" id="ARBA00004141"/>
    </source>
</evidence>
<reference evidence="11" key="1">
    <citation type="submission" date="2021-12" db="EMBL/GenBank/DDBJ databases">
        <title>Curvularia clavata genome.</title>
        <authorList>
            <person name="Cao Y."/>
        </authorList>
    </citation>
    <scope>NUCLEOTIDE SEQUENCE</scope>
    <source>
        <strain evidence="11">Yc1106</strain>
    </source>
</reference>
<organism evidence="11 12">
    <name type="scientific">Curvularia clavata</name>
    <dbReference type="NCBI Taxonomy" id="95742"/>
    <lineage>
        <taxon>Eukaryota</taxon>
        <taxon>Fungi</taxon>
        <taxon>Dikarya</taxon>
        <taxon>Ascomycota</taxon>
        <taxon>Pezizomycotina</taxon>
        <taxon>Dothideomycetes</taxon>
        <taxon>Pleosporomycetidae</taxon>
        <taxon>Pleosporales</taxon>
        <taxon>Pleosporineae</taxon>
        <taxon>Pleosporaceae</taxon>
        <taxon>Curvularia</taxon>
    </lineage>
</organism>
<dbReference type="Pfam" id="PF00005">
    <property type="entry name" value="ABC_tran"/>
    <property type="match status" value="2"/>
</dbReference>
<feature type="transmembrane region" description="Helical" evidence="9">
    <location>
        <begin position="514"/>
        <end position="532"/>
    </location>
</feature>
<dbReference type="GO" id="GO:0016020">
    <property type="term" value="C:membrane"/>
    <property type="evidence" value="ECO:0007669"/>
    <property type="project" value="UniProtKB-SubCell"/>
</dbReference>
<dbReference type="GO" id="GO:0016887">
    <property type="term" value="F:ATP hydrolysis activity"/>
    <property type="evidence" value="ECO:0007669"/>
    <property type="project" value="InterPro"/>
</dbReference>
<dbReference type="OrthoDB" id="66620at2759"/>
<evidence type="ECO:0000313" key="12">
    <source>
        <dbReference type="Proteomes" id="UP001056012"/>
    </source>
</evidence>
<accession>A0A9Q8Z3N7</accession>
<keyword evidence="12" id="KW-1185">Reference proteome</keyword>
<evidence type="ECO:0000313" key="11">
    <source>
        <dbReference type="EMBL" id="USP75122.1"/>
    </source>
</evidence>
<dbReference type="SUPFAM" id="SSF52540">
    <property type="entry name" value="P-loop containing nucleoside triphosphate hydrolases"/>
    <property type="match status" value="2"/>
</dbReference>
<proteinExistence type="predicted"/>
<dbReference type="Pfam" id="PF19055">
    <property type="entry name" value="ABC2_membrane_7"/>
    <property type="match status" value="2"/>
</dbReference>
<dbReference type="InterPro" id="IPR013525">
    <property type="entry name" value="ABC2_TM"/>
</dbReference>
<keyword evidence="2" id="KW-0813">Transport</keyword>
<dbReference type="FunFam" id="3.40.50.300:FF:006099">
    <property type="entry name" value="Uncharacterized protein"/>
    <property type="match status" value="1"/>
</dbReference>
<feature type="transmembrane region" description="Helical" evidence="9">
    <location>
        <begin position="1093"/>
        <end position="1113"/>
    </location>
</feature>
<dbReference type="PANTHER" id="PTHR48041:SF119">
    <property type="entry name" value="ROA1P"/>
    <property type="match status" value="1"/>
</dbReference>
<dbReference type="InterPro" id="IPR003439">
    <property type="entry name" value="ABC_transporter-like_ATP-bd"/>
</dbReference>
<protein>
    <recommendedName>
        <fullName evidence="10">ABC transporter domain-containing protein</fullName>
    </recommendedName>
</protein>
<feature type="transmembrane region" description="Helical" evidence="9">
    <location>
        <begin position="1170"/>
        <end position="1196"/>
    </location>
</feature>
<evidence type="ECO:0000256" key="6">
    <source>
        <dbReference type="ARBA" id="ARBA00022989"/>
    </source>
</evidence>
<gene>
    <name evidence="11" type="ORF">yc1106_02396</name>
</gene>
<dbReference type="Gene3D" id="3.40.50.300">
    <property type="entry name" value="P-loop containing nucleotide triphosphate hydrolases"/>
    <property type="match status" value="2"/>
</dbReference>
<feature type="transmembrane region" description="Helical" evidence="9">
    <location>
        <begin position="1286"/>
        <end position="1306"/>
    </location>
</feature>
<feature type="domain" description="ABC transporter" evidence="10">
    <location>
        <begin position="715"/>
        <end position="974"/>
    </location>
</feature>
<dbReference type="InterPro" id="IPR017871">
    <property type="entry name" value="ABC_transporter-like_CS"/>
</dbReference>
<evidence type="ECO:0000256" key="9">
    <source>
        <dbReference type="SAM" id="Phobius"/>
    </source>
</evidence>
<feature type="compositionally biased region" description="Basic and acidic residues" evidence="8">
    <location>
        <begin position="50"/>
        <end position="64"/>
    </location>
</feature>
<sequence>MHVATDYFTPLEMESLDRIEPESASPSASAQPAGRVLETDRELPTSAAPPDDRDSTIAPPIDDHGISLREVDPVSVRLEHLTVSVDESPNTFARLFSKKKPKPDFNHVKTILDDISADMPAGSLTAIIGGSGSGKTSLLNSMSGRLAVGNRLATSGRTLFNGSEDPSQIRSAYVIQQDILLPTLTVRETLMYAAQLRLPSSVTQEERKRLVNEVILELSLKEAADTRIGNNEHKGCSGGEKRRTSIGVQLLSNPSLLWLDEPTTGLDSTSAFQVIKTLQTLARKGRTIIVTIHQPRSEIWDLFDNVILLSRGSPAYAGSAKECLPYFAELGHEMPPFTNPAEYLIDVVSIDNRSAEAEQAAQERVGRVIEAWRVHCNSTSNEKEGAGSLSATVTKSSKREKRDNRTSLIQQTRVLTARTWTVTIRDPMGMFGSLVEAIGMAVITGWIFLQLDGSLSGIRSRQGALYNAAALQGYLILLYETYRLTTDIQLFDEEARQGVVSIPAFLISRRLARIFIEDIPVPLIFSLIYYFFCGFRTDGGQFLTFFGIILLHQYIAVCFAMTCVAVSRHFAGASLVANLAYTLQSMACGYFIQSNTIPIYVRWTKWIAYVFYAFGALCANEFSGQFYDCPLEGGRSNPACKEYDGDFIMASLGLPNNWVWRPILALLGFAIAFYVGAGVLLKFWNAEIAMARARPTNMDASAGKEKMSARPPENVRTIDIRLDSYGMDVEKRSLRKRATKTILNPITADFRPGSLNVIMGPSGSGKTSLLNSMAMRLKDDTLTRYKQYGSMTYNGLIPAREVVHSICSFVTQDDDALLASLTVRETLRYAAGLRLPKWMSKEQKIQKAEEILLKMGLKDCADNLIGNDLVKGISGGEKRRVTIAVQILTEPRVLLLDEPLSGLDAFTALSIIDVLRGLAQEGRTLIVTIHQPRSDLFGHFGNVLLLARGGHPIYAGHSTDMLPHFAGLGYECPEHVNPADFALDLITVDLQHEAREAASRKKVRKLIQSWNADAFPIARTGSITTPAELGSMAREPSSFLAAYSILIRRATKNMFRQPDIIIARIMQVVGLGLVLALYFAPLKTDYFSVQNRLGFLVEIAPLYFVGMLNNIAVYPTERDVFYRDYDDRVYGVEAFFLTYISITTPFEIISCLVFSVLAVFAVGLERNAQTYFIITFNAFCITSCGESLGIAFNTLFTHTGFSVNCMSVFLSVAQVMGGVLSLDVPDFLQAWNHLSPVKWAVGNMAPFTLRGLKFTCEDWQRVNGQCPIQTGEQVLDLYRLNKNPKMNLMALGICAIVYRFLAYVVLKMVKERWIGRLWRKMGGGKKKYTAQITHDE</sequence>
<keyword evidence="6 9" id="KW-1133">Transmembrane helix</keyword>
<evidence type="ECO:0000256" key="4">
    <source>
        <dbReference type="ARBA" id="ARBA00022741"/>
    </source>
</evidence>
<name>A0A9Q8Z3N7_CURCL</name>
<dbReference type="VEuPathDB" id="FungiDB:yc1106_02396"/>
<dbReference type="GO" id="GO:0005524">
    <property type="term" value="F:ATP binding"/>
    <property type="evidence" value="ECO:0007669"/>
    <property type="project" value="UniProtKB-KW"/>
</dbReference>
<feature type="transmembrane region" description="Helical" evidence="9">
    <location>
        <begin position="544"/>
        <end position="566"/>
    </location>
</feature>
<dbReference type="EMBL" id="CP089275">
    <property type="protein sequence ID" value="USP75122.1"/>
    <property type="molecule type" value="Genomic_DNA"/>
</dbReference>
<dbReference type="InterPro" id="IPR050352">
    <property type="entry name" value="ABCG_transporters"/>
</dbReference>
<keyword evidence="5" id="KW-0067">ATP-binding</keyword>
<dbReference type="InterPro" id="IPR043926">
    <property type="entry name" value="ABCG_dom"/>
</dbReference>
<dbReference type="PROSITE" id="PS00211">
    <property type="entry name" value="ABC_TRANSPORTER_1"/>
    <property type="match status" value="1"/>
</dbReference>
<feature type="transmembrane region" description="Helical" evidence="9">
    <location>
        <begin position="1061"/>
        <end position="1081"/>
    </location>
</feature>
<evidence type="ECO:0000256" key="5">
    <source>
        <dbReference type="ARBA" id="ARBA00022840"/>
    </source>
</evidence>
<feature type="transmembrane region" description="Helical" evidence="9">
    <location>
        <begin position="1203"/>
        <end position="1222"/>
    </location>
</feature>
<keyword evidence="7 9" id="KW-0472">Membrane</keyword>
<feature type="region of interest" description="Disordered" evidence="8">
    <location>
        <begin position="1"/>
        <end position="64"/>
    </location>
</feature>
<dbReference type="PROSITE" id="PS50893">
    <property type="entry name" value="ABC_TRANSPORTER_2"/>
    <property type="match status" value="2"/>
</dbReference>
<evidence type="ECO:0000256" key="7">
    <source>
        <dbReference type="ARBA" id="ARBA00023136"/>
    </source>
</evidence>
<feature type="transmembrane region" description="Helical" evidence="9">
    <location>
        <begin position="573"/>
        <end position="592"/>
    </location>
</feature>
<evidence type="ECO:0000256" key="2">
    <source>
        <dbReference type="ARBA" id="ARBA00022448"/>
    </source>
</evidence>
<evidence type="ECO:0000256" key="8">
    <source>
        <dbReference type="SAM" id="MobiDB-lite"/>
    </source>
</evidence>
<comment type="subcellular location">
    <subcellularLocation>
        <location evidence="1">Membrane</location>
        <topology evidence="1">Multi-pass membrane protein</topology>
    </subcellularLocation>
</comment>
<dbReference type="FunFam" id="3.40.50.300:FF:001433">
    <property type="entry name" value="ABC transporter, putative"/>
    <property type="match status" value="1"/>
</dbReference>
<feature type="compositionally biased region" description="Low complexity" evidence="8">
    <location>
        <begin position="22"/>
        <end position="33"/>
    </location>
</feature>